<evidence type="ECO:0000313" key="2">
    <source>
        <dbReference type="WBParaSite" id="JU765_v2.g12398.t1"/>
    </source>
</evidence>
<dbReference type="WBParaSite" id="JU765_v2.g12398.t1">
    <property type="protein sequence ID" value="JU765_v2.g12398.t1"/>
    <property type="gene ID" value="JU765_v2.g12398"/>
</dbReference>
<protein>
    <submittedName>
        <fullName evidence="2">Uncharacterized protein</fullName>
    </submittedName>
</protein>
<reference evidence="2" key="1">
    <citation type="submission" date="2022-11" db="UniProtKB">
        <authorList>
            <consortium name="WormBaseParasite"/>
        </authorList>
    </citation>
    <scope>IDENTIFICATION</scope>
</reference>
<accession>A0AC34Q2P4</accession>
<evidence type="ECO:0000313" key="1">
    <source>
        <dbReference type="Proteomes" id="UP000887576"/>
    </source>
</evidence>
<name>A0AC34Q2P4_9BILA</name>
<proteinExistence type="predicted"/>
<organism evidence="1 2">
    <name type="scientific">Panagrolaimus sp. JU765</name>
    <dbReference type="NCBI Taxonomy" id="591449"/>
    <lineage>
        <taxon>Eukaryota</taxon>
        <taxon>Metazoa</taxon>
        <taxon>Ecdysozoa</taxon>
        <taxon>Nematoda</taxon>
        <taxon>Chromadorea</taxon>
        <taxon>Rhabditida</taxon>
        <taxon>Tylenchina</taxon>
        <taxon>Panagrolaimomorpha</taxon>
        <taxon>Panagrolaimoidea</taxon>
        <taxon>Panagrolaimidae</taxon>
        <taxon>Panagrolaimus</taxon>
    </lineage>
</organism>
<dbReference type="Proteomes" id="UP000887576">
    <property type="component" value="Unplaced"/>
</dbReference>
<sequence length="304" mass="34151">MTEPPSKTSNHQRLKEMMSHLTPKGALIPYNLCFDSAGCIWVASKGGLFKLDSEGKEILFEKKNMFPKKMAAYCHVLCHKDRIIFIQTEDKADLTEFRILDLDGNVEHESFIDGKIQGFAVASNGDMFLTKQPPKGADEFFIYKTEFDLPLGWEEFVSSDDYCFQSLCFVGPGTLVAATCSIPSNIYSKQSLVVIDPESGNIKHRFSCQGKDSGQIYFPRSIQPYREDGLLVLDKTGRIQHFDREGKFLEEAARIDAYIGNGFVVRNDEAVIACSGIVMAPDGESICDDWIECIKLDGSFWTEK</sequence>